<dbReference type="Proteomes" id="UP000503011">
    <property type="component" value="Chromosome"/>
</dbReference>
<name>A0A6F8YV60_9ACTN</name>
<reference evidence="1 2" key="1">
    <citation type="submission" date="2020-03" db="EMBL/GenBank/DDBJ databases">
        <title>Whole genome shotgun sequence of Phytohabitans suffuscus NBRC 105367.</title>
        <authorList>
            <person name="Komaki H."/>
            <person name="Tamura T."/>
        </authorList>
    </citation>
    <scope>NUCLEOTIDE SEQUENCE [LARGE SCALE GENOMIC DNA]</scope>
    <source>
        <strain evidence="1 2">NBRC 105367</strain>
    </source>
</reference>
<dbReference type="KEGG" id="psuu:Psuf_072590"/>
<evidence type="ECO:0000313" key="2">
    <source>
        <dbReference type="Proteomes" id="UP000503011"/>
    </source>
</evidence>
<proteinExistence type="predicted"/>
<evidence type="ECO:0000313" key="1">
    <source>
        <dbReference type="EMBL" id="BCB89946.1"/>
    </source>
</evidence>
<protein>
    <submittedName>
        <fullName evidence="1">Uncharacterized protein</fullName>
    </submittedName>
</protein>
<sequence>MVLASSSSGAAMVHRPNTRDAVGLIEPEVSILMMSLLRCRGRPVSLTPAADPDQRGCPANRWCGQPYRRWFGLLRYPPGRPGRILGACGS</sequence>
<dbReference type="EMBL" id="AP022871">
    <property type="protein sequence ID" value="BCB89946.1"/>
    <property type="molecule type" value="Genomic_DNA"/>
</dbReference>
<accession>A0A6F8YV60</accession>
<reference evidence="1 2" key="2">
    <citation type="submission" date="2020-03" db="EMBL/GenBank/DDBJ databases">
        <authorList>
            <person name="Ichikawa N."/>
            <person name="Kimura A."/>
            <person name="Kitahashi Y."/>
            <person name="Uohara A."/>
        </authorList>
    </citation>
    <scope>NUCLEOTIDE SEQUENCE [LARGE SCALE GENOMIC DNA]</scope>
    <source>
        <strain evidence="1 2">NBRC 105367</strain>
    </source>
</reference>
<dbReference type="AlphaFoldDB" id="A0A6F8YV60"/>
<gene>
    <name evidence="1" type="ORF">Psuf_072590</name>
</gene>
<organism evidence="1 2">
    <name type="scientific">Phytohabitans suffuscus</name>
    <dbReference type="NCBI Taxonomy" id="624315"/>
    <lineage>
        <taxon>Bacteria</taxon>
        <taxon>Bacillati</taxon>
        <taxon>Actinomycetota</taxon>
        <taxon>Actinomycetes</taxon>
        <taxon>Micromonosporales</taxon>
        <taxon>Micromonosporaceae</taxon>
    </lineage>
</organism>
<keyword evidence="2" id="KW-1185">Reference proteome</keyword>